<dbReference type="Proteomes" id="UP000260983">
    <property type="component" value="Unassembled WGS sequence"/>
</dbReference>
<dbReference type="Pfam" id="PF14848">
    <property type="entry name" value="HU-DNA_bdg"/>
    <property type="match status" value="1"/>
</dbReference>
<feature type="compositionally biased region" description="Gly residues" evidence="1">
    <location>
        <begin position="245"/>
        <end position="257"/>
    </location>
</feature>
<dbReference type="EMBL" id="QSUL01000008">
    <property type="protein sequence ID" value="RGN34605.1"/>
    <property type="molecule type" value="Genomic_DNA"/>
</dbReference>
<feature type="domain" description="DUF4469" evidence="2">
    <location>
        <begin position="135"/>
        <end position="234"/>
    </location>
</feature>
<evidence type="ECO:0000313" key="5">
    <source>
        <dbReference type="Proteomes" id="UP000260983"/>
    </source>
</evidence>
<dbReference type="AlphaFoldDB" id="A0A3E5BB65"/>
<evidence type="ECO:0000259" key="2">
    <source>
        <dbReference type="Pfam" id="PF14734"/>
    </source>
</evidence>
<reference evidence="4 5" key="1">
    <citation type="submission" date="2018-08" db="EMBL/GenBank/DDBJ databases">
        <title>A genome reference for cultivated species of the human gut microbiota.</title>
        <authorList>
            <person name="Zou Y."/>
            <person name="Xue W."/>
            <person name="Luo G."/>
        </authorList>
    </citation>
    <scope>NUCLEOTIDE SEQUENCE [LARGE SCALE GENOMIC DNA]</scope>
    <source>
        <strain evidence="4 5">OM05-15BH</strain>
    </source>
</reference>
<organism evidence="4 5">
    <name type="scientific">Bacteroides oleiciplenus</name>
    <dbReference type="NCBI Taxonomy" id="626931"/>
    <lineage>
        <taxon>Bacteria</taxon>
        <taxon>Pseudomonadati</taxon>
        <taxon>Bacteroidota</taxon>
        <taxon>Bacteroidia</taxon>
        <taxon>Bacteroidales</taxon>
        <taxon>Bacteroidaceae</taxon>
        <taxon>Bacteroides</taxon>
    </lineage>
</organism>
<comment type="caution">
    <text evidence="4">The sequence shown here is derived from an EMBL/GenBank/DDBJ whole genome shotgun (WGS) entry which is preliminary data.</text>
</comment>
<dbReference type="InterPro" id="IPR049893">
    <property type="entry name" value="Bvu_2165-like_IHF-HU-DNA_bdg"/>
</dbReference>
<dbReference type="Gene3D" id="2.70.50.70">
    <property type="match status" value="1"/>
</dbReference>
<accession>A0A3E5BB65</accession>
<dbReference type="CDD" id="cd12843">
    <property type="entry name" value="Bvu_2165_C_like"/>
    <property type="match status" value="1"/>
</dbReference>
<dbReference type="InterPro" id="IPR027824">
    <property type="entry name" value="DUF4469"/>
</dbReference>
<evidence type="ECO:0000313" key="4">
    <source>
        <dbReference type="EMBL" id="RGN34605.1"/>
    </source>
</evidence>
<proteinExistence type="predicted"/>
<name>A0A3E5BB65_9BACE</name>
<dbReference type="RefSeq" id="WP_117724480.1">
    <property type="nucleotide sequence ID" value="NZ_QSUL01000008.1"/>
</dbReference>
<evidence type="ECO:0000256" key="1">
    <source>
        <dbReference type="SAM" id="MobiDB-lite"/>
    </source>
</evidence>
<feature type="region of interest" description="Disordered" evidence="1">
    <location>
        <begin position="245"/>
        <end position="265"/>
    </location>
</feature>
<evidence type="ECO:0000259" key="3">
    <source>
        <dbReference type="Pfam" id="PF14848"/>
    </source>
</evidence>
<protein>
    <submittedName>
        <fullName evidence="4">DUF4469 domain-containing protein</fullName>
    </submittedName>
</protein>
<gene>
    <name evidence="4" type="ORF">DXB65_12840</name>
</gene>
<dbReference type="Pfam" id="PF14734">
    <property type="entry name" value="DUF4469"/>
    <property type="match status" value="1"/>
</dbReference>
<dbReference type="CDD" id="cd13833">
    <property type="entry name" value="HU_IHF_like"/>
    <property type="match status" value="1"/>
</dbReference>
<feature type="domain" description="Bvu-2165-like IHF-HU-like DNA-binding" evidence="3">
    <location>
        <begin position="12"/>
        <end position="126"/>
    </location>
</feature>
<sequence length="265" mass="28115">MANEIKYQINGQLADNTVTVDNKEDVILVPVSIGNADENRIIAELKAEDSGLREETIRHVFDLQKRVIKRLLMTGVSVNTGLYYASVSFRGIIENSTWNPAKNSIVVNFNVGADLREAIKQTTVGIIGEKGSAMYIGSVQDTSTRALDASPTAGRAFTLTGSKLKVVGTAPSVGILLTSSKGTKTKVTEDLWVTNDPSKLTFIIPADLADGTYELQVTTQFSGNSKTLLKTPRSVMKTIYIGTAPSGGGSGSGSGEGGLEEDPLG</sequence>